<proteinExistence type="predicted"/>
<accession>A0A9W7G158</accession>
<keyword evidence="3" id="KW-1185">Reference proteome</keyword>
<dbReference type="OrthoDB" id="44564at2759"/>
<feature type="non-terminal residue" evidence="2">
    <location>
        <position position="86"/>
    </location>
</feature>
<dbReference type="AlphaFoldDB" id="A0A9W7G158"/>
<organism evidence="2 3">
    <name type="scientific">Triparma retinervis</name>
    <dbReference type="NCBI Taxonomy" id="2557542"/>
    <lineage>
        <taxon>Eukaryota</taxon>
        <taxon>Sar</taxon>
        <taxon>Stramenopiles</taxon>
        <taxon>Ochrophyta</taxon>
        <taxon>Bolidophyceae</taxon>
        <taxon>Parmales</taxon>
        <taxon>Triparmaceae</taxon>
        <taxon>Triparma</taxon>
    </lineage>
</organism>
<dbReference type="Proteomes" id="UP001165082">
    <property type="component" value="Unassembled WGS sequence"/>
</dbReference>
<comment type="caution">
    <text evidence="2">The sequence shown here is derived from an EMBL/GenBank/DDBJ whole genome shotgun (WGS) entry which is preliminary data.</text>
</comment>
<feature type="region of interest" description="Disordered" evidence="1">
    <location>
        <begin position="44"/>
        <end position="71"/>
    </location>
</feature>
<evidence type="ECO:0000313" key="3">
    <source>
        <dbReference type="Proteomes" id="UP001165082"/>
    </source>
</evidence>
<gene>
    <name evidence="2" type="ORF">TrRE_jg3703</name>
</gene>
<dbReference type="EMBL" id="BRXZ01007484">
    <property type="protein sequence ID" value="GMI28945.1"/>
    <property type="molecule type" value="Genomic_DNA"/>
</dbReference>
<reference evidence="2" key="1">
    <citation type="submission" date="2022-07" db="EMBL/GenBank/DDBJ databases">
        <title>Genome analysis of Parmales, a sister group of diatoms, reveals the evolutionary specialization of diatoms from phago-mixotrophs to photoautotrophs.</title>
        <authorList>
            <person name="Ban H."/>
            <person name="Sato S."/>
            <person name="Yoshikawa S."/>
            <person name="Kazumasa Y."/>
            <person name="Nakamura Y."/>
            <person name="Ichinomiya M."/>
            <person name="Saitoh K."/>
            <person name="Sato N."/>
            <person name="Blanc-Mathieu R."/>
            <person name="Endo H."/>
            <person name="Kuwata A."/>
            <person name="Ogata H."/>
        </authorList>
    </citation>
    <scope>NUCLEOTIDE SEQUENCE</scope>
</reference>
<evidence type="ECO:0000256" key="1">
    <source>
        <dbReference type="SAM" id="MobiDB-lite"/>
    </source>
</evidence>
<protein>
    <submittedName>
        <fullName evidence="2">Uncharacterized protein</fullName>
    </submittedName>
</protein>
<sequence length="86" mass="9273">MSRISTLLLIPRLLPRSRLPPLLSSPLRPYSNITYSGGHASEGQGGFYGSGGARALQSEQTQQREGAVAHAEDVRELGRVVGEIEE</sequence>
<name>A0A9W7G158_9STRA</name>
<evidence type="ECO:0000313" key="2">
    <source>
        <dbReference type="EMBL" id="GMI28945.1"/>
    </source>
</evidence>